<name>A0A9P6WVA5_RHIOR</name>
<evidence type="ECO:0000313" key="3">
    <source>
        <dbReference type="Proteomes" id="UP000716291"/>
    </source>
</evidence>
<proteinExistence type="predicted"/>
<sequence>MSSVRLEWRTAAGSSPAHLAEDHVRRRTAPGCRSWPSACRRARARDGTRSTPGARRARTGSRSAGTPHRNCRWRRRADRACRPAPCAAAGHRARRPDGPAPAARRTGRTR</sequence>
<keyword evidence="3" id="KW-1185">Reference proteome</keyword>
<reference evidence="2" key="1">
    <citation type="journal article" date="2020" name="Microb. Genom.">
        <title>Genetic diversity of clinical and environmental Mucorales isolates obtained from an investigation of mucormycosis cases among solid organ transplant recipients.</title>
        <authorList>
            <person name="Nguyen M.H."/>
            <person name="Kaul D."/>
            <person name="Muto C."/>
            <person name="Cheng S.J."/>
            <person name="Richter R.A."/>
            <person name="Bruno V.M."/>
            <person name="Liu G."/>
            <person name="Beyhan S."/>
            <person name="Sundermann A.J."/>
            <person name="Mounaud S."/>
            <person name="Pasculle A.W."/>
            <person name="Nierman W.C."/>
            <person name="Driscoll E."/>
            <person name="Cumbie R."/>
            <person name="Clancy C.J."/>
            <person name="Dupont C.L."/>
        </authorList>
    </citation>
    <scope>NUCLEOTIDE SEQUENCE</scope>
    <source>
        <strain evidence="2">GL11</strain>
    </source>
</reference>
<evidence type="ECO:0000256" key="1">
    <source>
        <dbReference type="SAM" id="MobiDB-lite"/>
    </source>
</evidence>
<evidence type="ECO:0000313" key="2">
    <source>
        <dbReference type="EMBL" id="KAG1291506.1"/>
    </source>
</evidence>
<comment type="caution">
    <text evidence="2">The sequence shown here is derived from an EMBL/GenBank/DDBJ whole genome shotgun (WGS) entry which is preliminary data.</text>
</comment>
<gene>
    <name evidence="2" type="ORF">G6F64_013783</name>
</gene>
<organism evidence="2 3">
    <name type="scientific">Rhizopus oryzae</name>
    <name type="common">Mucormycosis agent</name>
    <name type="synonym">Rhizopus arrhizus var. delemar</name>
    <dbReference type="NCBI Taxonomy" id="64495"/>
    <lineage>
        <taxon>Eukaryota</taxon>
        <taxon>Fungi</taxon>
        <taxon>Fungi incertae sedis</taxon>
        <taxon>Mucoromycota</taxon>
        <taxon>Mucoromycotina</taxon>
        <taxon>Mucoromycetes</taxon>
        <taxon>Mucorales</taxon>
        <taxon>Mucorineae</taxon>
        <taxon>Rhizopodaceae</taxon>
        <taxon>Rhizopus</taxon>
    </lineage>
</organism>
<feature type="region of interest" description="Disordered" evidence="1">
    <location>
        <begin position="1"/>
        <end position="110"/>
    </location>
</feature>
<accession>A0A9P6WVA5</accession>
<dbReference type="EMBL" id="JAANQT010006404">
    <property type="protein sequence ID" value="KAG1291506.1"/>
    <property type="molecule type" value="Genomic_DNA"/>
</dbReference>
<protein>
    <submittedName>
        <fullName evidence="2">Uncharacterized protein</fullName>
    </submittedName>
</protein>
<dbReference type="AlphaFoldDB" id="A0A9P6WVA5"/>
<dbReference type="Proteomes" id="UP000716291">
    <property type="component" value="Unassembled WGS sequence"/>
</dbReference>